<dbReference type="KEGG" id="gti:FXF46_15930"/>
<keyword evidence="6" id="KW-0614">Plasmid</keyword>
<feature type="active site" description="Nucleophile" evidence="4">
    <location>
        <position position="180"/>
    </location>
</feature>
<dbReference type="InterPro" id="IPR016292">
    <property type="entry name" value="Epoxide_hydrolase"/>
</dbReference>
<evidence type="ECO:0000313" key="7">
    <source>
        <dbReference type="Proteomes" id="UP000323560"/>
    </source>
</evidence>
<dbReference type="Proteomes" id="UP000323560">
    <property type="component" value="Plasmid unnamed1"/>
</dbReference>
<sequence>MSDAIQPFPIRVPQTALIDLADRLARIRWPDSGPVRDGSQGPQPDRIRALVERWQGGYDWRATETLLNGWNSSRAVIDGLGIHFLHVRSPQSQATPLLLTHGWPGSILEFRDVIGPLTDPVAHGGHASDAFHLVIPALPGFGFSDKPSELGWGVGHTARAWGQLMQRLDYGDRWMAQGGDWGAAVTIVLAHMRAPGLAGIHLNMVMFQPTPQEREDATQEERRMLDDAERYDREYSAYMKLQCTRPQSLAFALADSPVGLASWIYALFQDVSDSDRHPERLIPLDHLIDDVMLYWLPNAGPSSARFYWEAAQEMAKGMPHGLIPLPAGVSMFPGEPIRLSRRWAKGRFADLRFFAEADHGGHFAALENPSTFVEHVRATFRAMT</sequence>
<dbReference type="PIRSF" id="PIRSF001112">
    <property type="entry name" value="Epoxide_hydrolase"/>
    <property type="match status" value="1"/>
</dbReference>
<feature type="domain" description="Epoxide hydrolase N-terminal" evidence="5">
    <location>
        <begin position="5"/>
        <end position="110"/>
    </location>
</feature>
<dbReference type="GO" id="GO:0097176">
    <property type="term" value="P:epoxide metabolic process"/>
    <property type="evidence" value="ECO:0007669"/>
    <property type="project" value="TreeGrafter"/>
</dbReference>
<proteinExistence type="inferred from homology"/>
<name>A0AAP9EW01_GLUTH</name>
<dbReference type="InterPro" id="IPR029058">
    <property type="entry name" value="AB_hydrolase_fold"/>
</dbReference>
<gene>
    <name evidence="6" type="ORF">FXF46_15930</name>
</gene>
<dbReference type="Gene3D" id="3.40.50.1820">
    <property type="entry name" value="alpha/beta hydrolase"/>
    <property type="match status" value="1"/>
</dbReference>
<dbReference type="PRINTS" id="PR00412">
    <property type="entry name" value="EPOXHYDRLASE"/>
</dbReference>
<evidence type="ECO:0000256" key="3">
    <source>
        <dbReference type="ARBA" id="ARBA00022801"/>
    </source>
</evidence>
<evidence type="ECO:0000313" key="6">
    <source>
        <dbReference type="EMBL" id="QEH97785.1"/>
    </source>
</evidence>
<dbReference type="RefSeq" id="WP_148621278.1">
    <property type="nucleotide sequence ID" value="NZ_CP043044.1"/>
</dbReference>
<dbReference type="Pfam" id="PF06441">
    <property type="entry name" value="EHN"/>
    <property type="match status" value="1"/>
</dbReference>
<evidence type="ECO:0000256" key="4">
    <source>
        <dbReference type="PIRSR" id="PIRSR001112-1"/>
    </source>
</evidence>
<dbReference type="AlphaFoldDB" id="A0AAP9EW01"/>
<keyword evidence="2" id="KW-0058">Aromatic hydrocarbons catabolism</keyword>
<dbReference type="SUPFAM" id="SSF53474">
    <property type="entry name" value="alpha/beta-Hydrolases"/>
    <property type="match status" value="1"/>
</dbReference>
<dbReference type="PANTHER" id="PTHR21661">
    <property type="entry name" value="EPOXIDE HYDROLASE 1-RELATED"/>
    <property type="match status" value="1"/>
</dbReference>
<evidence type="ECO:0000256" key="1">
    <source>
        <dbReference type="ARBA" id="ARBA00010088"/>
    </source>
</evidence>
<dbReference type="InterPro" id="IPR000639">
    <property type="entry name" value="Epox_hydrolase-like"/>
</dbReference>
<dbReference type="InterPro" id="IPR010497">
    <property type="entry name" value="Epoxide_hydro_N"/>
</dbReference>
<organism evidence="6 7">
    <name type="scientific">Gluconobacter thailandicus</name>
    <dbReference type="NCBI Taxonomy" id="257438"/>
    <lineage>
        <taxon>Bacteria</taxon>
        <taxon>Pseudomonadati</taxon>
        <taxon>Pseudomonadota</taxon>
        <taxon>Alphaproteobacteria</taxon>
        <taxon>Acetobacterales</taxon>
        <taxon>Acetobacteraceae</taxon>
        <taxon>Gluconobacter</taxon>
    </lineage>
</organism>
<reference evidence="6 7" key="1">
    <citation type="submission" date="2019-08" db="EMBL/GenBank/DDBJ databases">
        <title>Gluconobacter frateurii HD924 genome.</title>
        <authorList>
            <person name="Liu Y."/>
            <person name="Zhang P."/>
        </authorList>
    </citation>
    <scope>NUCLEOTIDE SEQUENCE [LARGE SCALE GENOMIC DNA]</scope>
    <source>
        <strain evidence="6 7">HD924</strain>
        <plasmid evidence="6 7">unnamed1</plasmid>
    </source>
</reference>
<keyword evidence="3 6" id="KW-0378">Hydrolase</keyword>
<accession>A0AAP9EW01</accession>
<comment type="similarity">
    <text evidence="1">Belongs to the peptidase S33 family.</text>
</comment>
<evidence type="ECO:0000256" key="2">
    <source>
        <dbReference type="ARBA" id="ARBA00022797"/>
    </source>
</evidence>
<dbReference type="EMBL" id="CP043044">
    <property type="protein sequence ID" value="QEH97785.1"/>
    <property type="molecule type" value="Genomic_DNA"/>
</dbReference>
<dbReference type="PANTHER" id="PTHR21661:SF35">
    <property type="entry name" value="EPOXIDE HYDROLASE"/>
    <property type="match status" value="1"/>
</dbReference>
<feature type="active site" description="Proton acceptor" evidence="4">
    <location>
        <position position="362"/>
    </location>
</feature>
<dbReference type="GO" id="GO:0004301">
    <property type="term" value="F:epoxide hydrolase activity"/>
    <property type="evidence" value="ECO:0007669"/>
    <property type="project" value="TreeGrafter"/>
</dbReference>
<protein>
    <submittedName>
        <fullName evidence="6">Epoxide hydrolase</fullName>
    </submittedName>
</protein>
<feature type="active site" description="Proton donor" evidence="4">
    <location>
        <position position="307"/>
    </location>
</feature>
<geneLocation type="plasmid" evidence="6 7">
    <name>unnamed1</name>
</geneLocation>
<evidence type="ECO:0000259" key="5">
    <source>
        <dbReference type="Pfam" id="PF06441"/>
    </source>
</evidence>